<name>M4NIG9_9GAMM</name>
<keyword evidence="2" id="KW-0540">Nuclease</keyword>
<dbReference type="InterPro" id="IPR007560">
    <property type="entry name" value="Restrct_endonuc_IV_Mrr"/>
</dbReference>
<dbReference type="EMBL" id="CP003470">
    <property type="protein sequence ID" value="AGG87596.1"/>
    <property type="molecule type" value="Genomic_DNA"/>
</dbReference>
<dbReference type="GO" id="GO:0009307">
    <property type="term" value="P:DNA restriction-modification system"/>
    <property type="evidence" value="ECO:0007669"/>
    <property type="project" value="InterPro"/>
</dbReference>
<dbReference type="Proteomes" id="UP000011859">
    <property type="component" value="Chromosome"/>
</dbReference>
<dbReference type="KEGG" id="rhd:R2APBS1_0425"/>
<reference evidence="2 3" key="1">
    <citation type="submission" date="2012-04" db="EMBL/GenBank/DDBJ databases">
        <title>Complete genome of Rhodanobacter sp. 2APBS1.</title>
        <authorList>
            <consortium name="US DOE Joint Genome Institute"/>
            <person name="Huntemann M."/>
            <person name="Wei C.-L."/>
            <person name="Han J."/>
            <person name="Detter J.C."/>
            <person name="Han C."/>
            <person name="Tapia R."/>
            <person name="Munk A.C.C."/>
            <person name="Chen A."/>
            <person name="Krypides N."/>
            <person name="Mavromatis K."/>
            <person name="Markowitz V."/>
            <person name="Szeto E."/>
            <person name="Ivanova N."/>
            <person name="Mikhailova N."/>
            <person name="Ovchinnikova G."/>
            <person name="Pagani I."/>
            <person name="Pati A."/>
            <person name="Goodwin L."/>
            <person name="Peters L."/>
            <person name="Pitluck S."/>
            <person name="Woyke T."/>
            <person name="Prakash O."/>
            <person name="Elkins J."/>
            <person name="Brown S."/>
            <person name="Palumbo A."/>
            <person name="Hemme C."/>
            <person name="Zhou J."/>
            <person name="Watson D."/>
            <person name="Jardine P."/>
            <person name="Kostka J."/>
            <person name="Green S."/>
        </authorList>
    </citation>
    <scope>NUCLEOTIDE SEQUENCE [LARGE SCALE GENOMIC DNA]</scope>
    <source>
        <strain evidence="2 3">2APBS1</strain>
    </source>
</reference>
<feature type="domain" description="Restriction endonuclease type IV Mrr" evidence="1">
    <location>
        <begin position="43"/>
        <end position="124"/>
    </location>
</feature>
<organism evidence="2 3">
    <name type="scientific">Rhodanobacter denitrificans</name>
    <dbReference type="NCBI Taxonomy" id="666685"/>
    <lineage>
        <taxon>Bacteria</taxon>
        <taxon>Pseudomonadati</taxon>
        <taxon>Pseudomonadota</taxon>
        <taxon>Gammaproteobacteria</taxon>
        <taxon>Lysobacterales</taxon>
        <taxon>Rhodanobacteraceae</taxon>
        <taxon>Rhodanobacter</taxon>
    </lineage>
</organism>
<evidence type="ECO:0000313" key="3">
    <source>
        <dbReference type="Proteomes" id="UP000011859"/>
    </source>
</evidence>
<dbReference type="OrthoDB" id="5191874at2"/>
<gene>
    <name evidence="2" type="ORF">R2APBS1_0425</name>
</gene>
<protein>
    <submittedName>
        <fullName evidence="2">Restriction endonuclease</fullName>
    </submittedName>
</protein>
<dbReference type="InterPro" id="IPR011335">
    <property type="entry name" value="Restrct_endonuc-II-like"/>
</dbReference>
<dbReference type="AlphaFoldDB" id="M4NIG9"/>
<sequence length="248" mass="28273">MNQEMPEWKLYERLVARMLVEQLETDLCVTPNAYIVGRITGVPRQIDVLIETRHDTDNSRRIIVDAKKRSRKIDVKDVESFRGLMEDVGATHGYLVSPAGYTKAAGKRAQAAVSIRIVPLDRLEDFDPSTWPRCQREGCKHGRVFWDGYPELTVVLRPLDDSEPVHQSSVHYVGKCDRCGRFHVRCLVCNDILAPPEDDEDDCGHQCSCRPPWFWLASIEEDEDGHDSAELHACLMTGRVITVDRRSL</sequence>
<keyword evidence="3" id="KW-1185">Reference proteome</keyword>
<keyword evidence="2" id="KW-0255">Endonuclease</keyword>
<keyword evidence="2" id="KW-0378">Hydrolase</keyword>
<accession>M4NIG9</accession>
<dbReference type="GO" id="GO:0004519">
    <property type="term" value="F:endonuclease activity"/>
    <property type="evidence" value="ECO:0007669"/>
    <property type="project" value="UniProtKB-KW"/>
</dbReference>
<proteinExistence type="predicted"/>
<dbReference type="eggNOG" id="ENOG5033CPM">
    <property type="taxonomic scope" value="Bacteria"/>
</dbReference>
<evidence type="ECO:0000313" key="2">
    <source>
        <dbReference type="EMBL" id="AGG87596.1"/>
    </source>
</evidence>
<dbReference type="SUPFAM" id="SSF52980">
    <property type="entry name" value="Restriction endonuclease-like"/>
    <property type="match status" value="1"/>
</dbReference>
<dbReference type="GO" id="GO:0003677">
    <property type="term" value="F:DNA binding"/>
    <property type="evidence" value="ECO:0007669"/>
    <property type="project" value="InterPro"/>
</dbReference>
<dbReference type="HOGENOM" id="CLU_1119468_0_0_6"/>
<evidence type="ECO:0000259" key="1">
    <source>
        <dbReference type="Pfam" id="PF04471"/>
    </source>
</evidence>
<dbReference type="Pfam" id="PF04471">
    <property type="entry name" value="Mrr_cat"/>
    <property type="match status" value="1"/>
</dbReference>
<dbReference type="RefSeq" id="WP_015446670.1">
    <property type="nucleotide sequence ID" value="NC_020541.1"/>
</dbReference>